<sequence>MSAPPSAIDVHRLGHPHASGQAVLYRRWGGWQWASPQPRQPHGSRLPNAVLQTALPLLVKETHEGPLQALTGPLGAHLTSSATHVAQISQTDLPALLTTTTTTSLYLPSSRARIRWGGVAFAVVLLGVGSSDPSTESAIRAEVLADPAVRGMLAVPMKSKITPATKTTHLSSLAVKRIYGKVLREGSPTDALWRARAGVAALVAFSEPEGIYTGGVDTTRSAANGASAKAKKNTLDEKNMAEDAEGEKGETPFPPEGLRVLVFAPVESSSDVLLASLLAASTTALLAGLPGAAARALAFFVASDLVVPQAMAQMCRDLDHLTLSSLTTDDMGVTQATIKGKDAEPRKWEAEVRSELDSPTGKGNAPARAKVQQAAVQASWTWRSLTKGVKCQLEHGLAWVSADVTDGAVRVASKAHVSRIVCVTLDGVLGSDQAQDDATSLGTVLMGTKGVDVYLVSVLIAHKRYRLRFLSKQTPLDAASFSYVFPLLQRVVEKGHILDDRDEAETRKQYPEQLALALDTLTFHATSLSGVVKKQSALRRGAAETLVAVGETLAAAAVTANQTTGPARGDAVSGGVCWKGAYPGATSAVPYGAARESGTRGRGGRIRATRCDCAGATAAFQGTSVTHTAESVPSSAHPLDAPLIFDDWSRVSYGEYEKNIDVARGVQWKRMVSTFPIPVERGFACTLAFSIVRLSAGWLSRRRLTVQIRGQHAKQRGSQLSPHLPLPEVEPCFGFLIGSPSMAQRVEQEGDPPLRDCEAGVRRVMLNAGIAAINVHGGHAHVLPPLIAMCEAQLAAGSGVVVLFHRLARHMDASDTRIPEVVDRLVDVLSSPAKHVQIAVSECLAPLVAGKDGAKVTALIDRPSNDMLEAPKYTVRRGSVYSVAGAVRGTGIAAIEKYQVMGCVKAVTGEKKRYEPREGAMNAAETLSATLGRAGGEAMAIELLGMMAYCAPKHHSLSLPIVSPRLTDVLTDGHDQVHSAAHKSLKMCGDVIPVFKRGLKERRAAQIVGNLASLIDTKDFVPYLNTLLSIVHVVLADPLSEARATAAKSLGTHDTEDCVWDAAIRAGCMVLTSYANRPSIFCCQSWTKECSIRDGASGRRVLFNVPDMSGKTSNFDEDDTGDVEVNVAESSRKVTADVLGRKRCDRILSALYIACQHSVLAVRTSSIQWKALACNTPRTARAALAAHRPHLKGAKFKQRRVAGCTLAETCRKFGERMVSKTLALLRAKDQGAIDGRVHVGGLQSYAQRDNVELI</sequence>
<dbReference type="PANTHER" id="PTHR23346">
    <property type="entry name" value="TRANSLATIONAL ACTIVATOR GCN1-RELATED"/>
    <property type="match status" value="1"/>
</dbReference>
<comment type="caution">
    <text evidence="4">The sequence shown here is derived from an EMBL/GenBank/DDBJ whole genome shotgun (WGS) entry which is preliminary data.</text>
</comment>
<evidence type="ECO:0000256" key="2">
    <source>
        <dbReference type="SAM" id="MobiDB-lite"/>
    </source>
</evidence>
<dbReference type="InterPro" id="IPR011989">
    <property type="entry name" value="ARM-like"/>
</dbReference>
<feature type="domain" description="GCN1-like HEAT repeats" evidence="3">
    <location>
        <begin position="464"/>
        <end position="529"/>
    </location>
</feature>
<proteinExistence type="predicted"/>
<dbReference type="AlphaFoldDB" id="A0A550BTL6"/>
<evidence type="ECO:0000259" key="3">
    <source>
        <dbReference type="Pfam" id="PF24916"/>
    </source>
</evidence>
<dbReference type="GO" id="GO:0006417">
    <property type="term" value="P:regulation of translation"/>
    <property type="evidence" value="ECO:0007669"/>
    <property type="project" value="TreeGrafter"/>
</dbReference>
<dbReference type="GO" id="GO:0019887">
    <property type="term" value="F:protein kinase regulator activity"/>
    <property type="evidence" value="ECO:0007669"/>
    <property type="project" value="TreeGrafter"/>
</dbReference>
<dbReference type="EMBL" id="VDMD01000089">
    <property type="protein sequence ID" value="TRM55888.1"/>
    <property type="molecule type" value="Genomic_DNA"/>
</dbReference>
<dbReference type="GO" id="GO:0005829">
    <property type="term" value="C:cytosol"/>
    <property type="evidence" value="ECO:0007669"/>
    <property type="project" value="TreeGrafter"/>
</dbReference>
<gene>
    <name evidence="4" type="ORF">BD626DRAFT_541741</name>
</gene>
<dbReference type="Proteomes" id="UP000320762">
    <property type="component" value="Unassembled WGS sequence"/>
</dbReference>
<evidence type="ECO:0000256" key="1">
    <source>
        <dbReference type="ARBA" id="ARBA00022737"/>
    </source>
</evidence>
<protein>
    <recommendedName>
        <fullName evidence="3">GCN1-like HEAT repeats domain-containing protein</fullName>
    </recommendedName>
</protein>
<feature type="region of interest" description="Disordered" evidence="2">
    <location>
        <begin position="223"/>
        <end position="252"/>
    </location>
</feature>
<dbReference type="Pfam" id="PF24916">
    <property type="entry name" value="HEAT_GCN1_fung"/>
    <property type="match status" value="1"/>
</dbReference>
<dbReference type="STRING" id="97359.A0A550BTL6"/>
<feature type="compositionally biased region" description="Basic and acidic residues" evidence="2">
    <location>
        <begin position="233"/>
        <end position="250"/>
    </location>
</feature>
<evidence type="ECO:0000313" key="5">
    <source>
        <dbReference type="Proteomes" id="UP000320762"/>
    </source>
</evidence>
<dbReference type="SUPFAM" id="SSF48371">
    <property type="entry name" value="ARM repeat"/>
    <property type="match status" value="1"/>
</dbReference>
<dbReference type="Gene3D" id="1.25.10.10">
    <property type="entry name" value="Leucine-rich Repeat Variant"/>
    <property type="match status" value="1"/>
</dbReference>
<organism evidence="4 5">
    <name type="scientific">Schizophyllum amplum</name>
    <dbReference type="NCBI Taxonomy" id="97359"/>
    <lineage>
        <taxon>Eukaryota</taxon>
        <taxon>Fungi</taxon>
        <taxon>Dikarya</taxon>
        <taxon>Basidiomycota</taxon>
        <taxon>Agaricomycotina</taxon>
        <taxon>Agaricomycetes</taxon>
        <taxon>Agaricomycetidae</taxon>
        <taxon>Agaricales</taxon>
        <taxon>Schizophyllaceae</taxon>
        <taxon>Schizophyllum</taxon>
    </lineage>
</organism>
<dbReference type="InterPro" id="IPR056809">
    <property type="entry name" value="HEAT_GCN1_fung"/>
</dbReference>
<dbReference type="InterPro" id="IPR016024">
    <property type="entry name" value="ARM-type_fold"/>
</dbReference>
<evidence type="ECO:0000313" key="4">
    <source>
        <dbReference type="EMBL" id="TRM55888.1"/>
    </source>
</evidence>
<name>A0A550BTL6_9AGAR</name>
<dbReference type="PANTHER" id="PTHR23346:SF7">
    <property type="entry name" value="STALLED RIBOSOME SENSOR GCN1"/>
    <property type="match status" value="1"/>
</dbReference>
<reference evidence="4 5" key="1">
    <citation type="journal article" date="2019" name="New Phytol.">
        <title>Comparative genomics reveals unique wood-decay strategies and fruiting body development in the Schizophyllaceae.</title>
        <authorList>
            <person name="Almasi E."/>
            <person name="Sahu N."/>
            <person name="Krizsan K."/>
            <person name="Balint B."/>
            <person name="Kovacs G.M."/>
            <person name="Kiss B."/>
            <person name="Cseklye J."/>
            <person name="Drula E."/>
            <person name="Henrissat B."/>
            <person name="Nagy I."/>
            <person name="Chovatia M."/>
            <person name="Adam C."/>
            <person name="LaButti K."/>
            <person name="Lipzen A."/>
            <person name="Riley R."/>
            <person name="Grigoriev I.V."/>
            <person name="Nagy L.G."/>
        </authorList>
    </citation>
    <scope>NUCLEOTIDE SEQUENCE [LARGE SCALE GENOMIC DNA]</scope>
    <source>
        <strain evidence="4 5">NL-1724</strain>
    </source>
</reference>
<keyword evidence="5" id="KW-1185">Reference proteome</keyword>
<keyword evidence="1" id="KW-0677">Repeat</keyword>
<dbReference type="OrthoDB" id="5148094at2759"/>
<dbReference type="GO" id="GO:0034198">
    <property type="term" value="P:cellular response to amino acid starvation"/>
    <property type="evidence" value="ECO:0007669"/>
    <property type="project" value="TreeGrafter"/>
</dbReference>
<accession>A0A550BTL6</accession>